<accession>A0A4D4N8B6</accession>
<dbReference type="Proteomes" id="UP000299211">
    <property type="component" value="Unassembled WGS sequence"/>
</dbReference>
<dbReference type="EMBL" id="BJHY01000002">
    <property type="protein sequence ID" value="GDY80224.1"/>
    <property type="molecule type" value="Genomic_DNA"/>
</dbReference>
<evidence type="ECO:0000313" key="1">
    <source>
        <dbReference type="EMBL" id="GDY69959.1"/>
    </source>
</evidence>
<comment type="caution">
    <text evidence="2">The sequence shown here is derived from an EMBL/GenBank/DDBJ whole genome shotgun (WGS) entry which is preliminary data.</text>
</comment>
<dbReference type="Gene3D" id="3.90.1150.10">
    <property type="entry name" value="Aspartate Aminotransferase, domain 1"/>
    <property type="match status" value="1"/>
</dbReference>
<protein>
    <submittedName>
        <fullName evidence="2">Uncharacterized protein</fullName>
    </submittedName>
</protein>
<evidence type="ECO:0000313" key="4">
    <source>
        <dbReference type="Proteomes" id="UP000302139"/>
    </source>
</evidence>
<sequence length="64" mass="6625">MRARAREVCDAAYRGGLLLETAGSNDEVATVLPPVTVADEQLELGLGVLDESVASTVGRRALAA</sequence>
<name>A0A4D4N8B6_STRAX</name>
<gene>
    <name evidence="1" type="ORF">SAV14893_093520</name>
    <name evidence="2" type="ORF">SAV31267_097090</name>
</gene>
<reference evidence="1 4" key="2">
    <citation type="submission" date="2019-04" db="EMBL/GenBank/DDBJ databases">
        <title>Draft genome sequences of Streptomyces avermitilis NBRC 14893.</title>
        <authorList>
            <person name="Komaki H."/>
            <person name="Tamura T."/>
            <person name="Hosoyama A."/>
        </authorList>
    </citation>
    <scope>NUCLEOTIDE SEQUENCE [LARGE SCALE GENOMIC DNA]</scope>
    <source>
        <strain evidence="1 4">NBRC 14893</strain>
    </source>
</reference>
<dbReference type="Proteomes" id="UP000302139">
    <property type="component" value="Unassembled WGS sequence"/>
</dbReference>
<evidence type="ECO:0000313" key="3">
    <source>
        <dbReference type="Proteomes" id="UP000299211"/>
    </source>
</evidence>
<organism evidence="2 3">
    <name type="scientific">Streptomyces avermitilis</name>
    <dbReference type="NCBI Taxonomy" id="33903"/>
    <lineage>
        <taxon>Bacteria</taxon>
        <taxon>Bacillati</taxon>
        <taxon>Actinomycetota</taxon>
        <taxon>Actinomycetes</taxon>
        <taxon>Kitasatosporales</taxon>
        <taxon>Streptomycetaceae</taxon>
        <taxon>Streptomyces</taxon>
    </lineage>
</organism>
<evidence type="ECO:0000313" key="2">
    <source>
        <dbReference type="EMBL" id="GDY80224.1"/>
    </source>
</evidence>
<dbReference type="InterPro" id="IPR015422">
    <property type="entry name" value="PyrdxlP-dep_Trfase_small"/>
</dbReference>
<dbReference type="EMBL" id="BJHX01000003">
    <property type="protein sequence ID" value="GDY69959.1"/>
    <property type="molecule type" value="Genomic_DNA"/>
</dbReference>
<dbReference type="AlphaFoldDB" id="A0A4D4N8B6"/>
<proteinExistence type="predicted"/>
<reference evidence="2 3" key="1">
    <citation type="submission" date="2019-04" db="EMBL/GenBank/DDBJ databases">
        <title>Draft genome sequences of Streptomyces avermitilis ATCC 31267.</title>
        <authorList>
            <person name="Komaki H."/>
            <person name="Tamura T."/>
            <person name="Hosoyama A."/>
        </authorList>
    </citation>
    <scope>NUCLEOTIDE SEQUENCE [LARGE SCALE GENOMIC DNA]</scope>
    <source>
        <strain evidence="2 3">ATCC 31267</strain>
    </source>
</reference>